<dbReference type="AlphaFoldDB" id="A0A0L0NT48"/>
<protein>
    <submittedName>
        <fullName evidence="1">Uncharacterized protein</fullName>
    </submittedName>
</protein>
<accession>A0A0L0NT48</accession>
<reference evidence="2" key="1">
    <citation type="journal article" date="2015" name="BMC Genomics">
        <title>Draft genome of a commonly misdiagnosed multidrug resistant pathogen Candida auris.</title>
        <authorList>
            <person name="Chatterjee S."/>
            <person name="Alampalli S.V."/>
            <person name="Nageshan R.K."/>
            <person name="Chettiar S.T."/>
            <person name="Joshi S."/>
            <person name="Tatu U.S."/>
        </authorList>
    </citation>
    <scope>NUCLEOTIDE SEQUENCE [LARGE SCALE GENOMIC DNA]</scope>
    <source>
        <strain evidence="2">6684</strain>
    </source>
</reference>
<name>A0A0L0NT48_CANAR</name>
<gene>
    <name evidence="1" type="ORF">QG37_06719</name>
</gene>
<proteinExistence type="predicted"/>
<organism evidence="1 2">
    <name type="scientific">Candidozyma auris</name>
    <name type="common">Yeast</name>
    <name type="synonym">Candida auris</name>
    <dbReference type="NCBI Taxonomy" id="498019"/>
    <lineage>
        <taxon>Eukaryota</taxon>
        <taxon>Fungi</taxon>
        <taxon>Dikarya</taxon>
        <taxon>Ascomycota</taxon>
        <taxon>Saccharomycotina</taxon>
        <taxon>Pichiomycetes</taxon>
        <taxon>Metschnikowiaceae</taxon>
        <taxon>Candidozyma</taxon>
    </lineage>
</organism>
<dbReference type="EMBL" id="LGST01000048">
    <property type="protein sequence ID" value="KND96850.1"/>
    <property type="molecule type" value="Genomic_DNA"/>
</dbReference>
<dbReference type="VEuPathDB" id="FungiDB:QG37_06719"/>
<sequence>MKRKRRKEMEKVKKIQIIITKWALLCIYNRRPAAAGGSDPSAEKKSGPKK</sequence>
<dbReference type="Proteomes" id="UP000037122">
    <property type="component" value="Unassembled WGS sequence"/>
</dbReference>
<comment type="caution">
    <text evidence="1">The sequence shown here is derived from an EMBL/GenBank/DDBJ whole genome shotgun (WGS) entry which is preliminary data.</text>
</comment>
<evidence type="ECO:0000313" key="1">
    <source>
        <dbReference type="EMBL" id="KND96850.1"/>
    </source>
</evidence>
<evidence type="ECO:0000313" key="2">
    <source>
        <dbReference type="Proteomes" id="UP000037122"/>
    </source>
</evidence>